<keyword evidence="2" id="KW-1003">Cell membrane</keyword>
<dbReference type="Pfam" id="PF01943">
    <property type="entry name" value="Polysacc_synt"/>
    <property type="match status" value="1"/>
</dbReference>
<evidence type="ECO:0000256" key="6">
    <source>
        <dbReference type="SAM" id="Phobius"/>
    </source>
</evidence>
<keyword evidence="5 6" id="KW-0472">Membrane</keyword>
<feature type="transmembrane region" description="Helical" evidence="6">
    <location>
        <begin position="247"/>
        <end position="267"/>
    </location>
</feature>
<dbReference type="InterPro" id="IPR050833">
    <property type="entry name" value="Poly_Biosynth_Transport"/>
</dbReference>
<feature type="transmembrane region" description="Helical" evidence="6">
    <location>
        <begin position="41"/>
        <end position="62"/>
    </location>
</feature>
<dbReference type="EMBL" id="JAJPDJ010000069">
    <property type="protein sequence ID" value="MCD7139315.1"/>
    <property type="molecule type" value="Genomic_DNA"/>
</dbReference>
<evidence type="ECO:0000256" key="3">
    <source>
        <dbReference type="ARBA" id="ARBA00022692"/>
    </source>
</evidence>
<feature type="transmembrane region" description="Helical" evidence="6">
    <location>
        <begin position="381"/>
        <end position="400"/>
    </location>
</feature>
<dbReference type="Proteomes" id="UP001200032">
    <property type="component" value="Unassembled WGS sequence"/>
</dbReference>
<dbReference type="PANTHER" id="PTHR30250:SF11">
    <property type="entry name" value="O-ANTIGEN TRANSPORTER-RELATED"/>
    <property type="match status" value="1"/>
</dbReference>
<dbReference type="RefSeq" id="WP_182589367.1">
    <property type="nucleotide sequence ID" value="NZ_JACIVH010000074.1"/>
</dbReference>
<reference evidence="7 8" key="1">
    <citation type="submission" date="2021-12" db="EMBL/GenBank/DDBJ databases">
        <title>A phylogenomic analysis of Limosilactobacillus reuteri reveals ancient and stable evolutionary relationships with rodents and birds and zoonotic transmission to humans.</title>
        <authorList>
            <person name="Li F."/>
            <person name="Li X."/>
            <person name="Cheng C."/>
            <person name="Tollenaar S."/>
            <person name="Zhang J.S."/>
            <person name="Simpson D."/>
            <person name="Tasseva G."/>
            <person name="Perez-Munoz M.E."/>
            <person name="Frese S."/>
            <person name="Gaenzle M.G."/>
            <person name="Walter J."/>
            <person name="Zheng J."/>
        </authorList>
    </citation>
    <scope>NUCLEOTIDE SEQUENCE [LARGE SCALE GENOMIC DNA]</scope>
    <source>
        <strain evidence="7 8">WF-AF5-A</strain>
    </source>
</reference>
<dbReference type="CDD" id="cd13128">
    <property type="entry name" value="MATE_Wzx_like"/>
    <property type="match status" value="1"/>
</dbReference>
<feature type="transmembrane region" description="Helical" evidence="6">
    <location>
        <begin position="323"/>
        <end position="341"/>
    </location>
</feature>
<feature type="transmembrane region" description="Helical" evidence="6">
    <location>
        <begin position="83"/>
        <end position="105"/>
    </location>
</feature>
<dbReference type="PANTHER" id="PTHR30250">
    <property type="entry name" value="PST FAMILY PREDICTED COLANIC ACID TRANSPORTER"/>
    <property type="match status" value="1"/>
</dbReference>
<sequence>MKVIKNYLYNAGYQILLMLAPVITTPYVSRVLGAHNNGINTYTNGWVTFFYLVGQLGITLYGNREIAYQRENKYKRSKSFFEIVSLQIMTSTVALVVYLVAVFLFSSAFKVYFLLQALWIVAYGIDISWYFMGLEDFKKTVTRNTIVKIISILLIFVLVRNENDLSKYIFLLGFAQLAGSATLWPYLKNSIEWVSIKKWRPFRHFYPTLLLFVPTITTQIYLVVNRIMLGRMAPQAAVSQFDFGDKLVKLVLAVVTATGTVMLPHIANKFTSGDIKGVRESLYKSFDFVTAVSIPMMFGLMAIANKFAPWFLGSQYGPTGSVIFYEAPAILMIAWSNVTGIQYLMPIHREHEYTISVTIGAVVNVVANLFLISLYGADGAAIATVISEFAVTAVQLFYIKGTIRRRQLFGPIWRYLLSGIFMYLVVSRINGVISMKITNLLLEVTLGAAIYVIGLFITKAPIIGQAKELLKKEENS</sequence>
<gene>
    <name evidence="7" type="ORF">LTY59_08805</name>
</gene>
<feature type="transmembrane region" description="Helical" evidence="6">
    <location>
        <begin position="168"/>
        <end position="187"/>
    </location>
</feature>
<protein>
    <submittedName>
        <fullName evidence="7">Polysaccharide biosynthesis C-terminal domain-containing protein</fullName>
    </submittedName>
</protein>
<evidence type="ECO:0000256" key="4">
    <source>
        <dbReference type="ARBA" id="ARBA00022989"/>
    </source>
</evidence>
<proteinExistence type="predicted"/>
<dbReference type="InterPro" id="IPR002797">
    <property type="entry name" value="Polysacc_synth"/>
</dbReference>
<feature type="transmembrane region" description="Helical" evidence="6">
    <location>
        <begin position="437"/>
        <end position="457"/>
    </location>
</feature>
<feature type="transmembrane region" description="Helical" evidence="6">
    <location>
        <begin position="353"/>
        <end position="375"/>
    </location>
</feature>
<keyword evidence="4 6" id="KW-1133">Transmembrane helix</keyword>
<keyword evidence="8" id="KW-1185">Reference proteome</keyword>
<feature type="transmembrane region" description="Helical" evidence="6">
    <location>
        <begin position="208"/>
        <end position="227"/>
    </location>
</feature>
<comment type="subcellular location">
    <subcellularLocation>
        <location evidence="1">Cell membrane</location>
        <topology evidence="1">Multi-pass membrane protein</topology>
    </subcellularLocation>
</comment>
<feature type="transmembrane region" description="Helical" evidence="6">
    <location>
        <begin position="7"/>
        <end position="29"/>
    </location>
</feature>
<name>A0ABS8RHD3_9LACO</name>
<feature type="transmembrane region" description="Helical" evidence="6">
    <location>
        <begin position="288"/>
        <end position="311"/>
    </location>
</feature>
<evidence type="ECO:0000313" key="7">
    <source>
        <dbReference type="EMBL" id="MCD7139315.1"/>
    </source>
</evidence>
<comment type="caution">
    <text evidence="7">The sequence shown here is derived from an EMBL/GenBank/DDBJ whole genome shotgun (WGS) entry which is preliminary data.</text>
</comment>
<accession>A0ABS8RHD3</accession>
<evidence type="ECO:0000256" key="2">
    <source>
        <dbReference type="ARBA" id="ARBA00022475"/>
    </source>
</evidence>
<feature type="transmembrane region" description="Helical" evidence="6">
    <location>
        <begin position="412"/>
        <end position="431"/>
    </location>
</feature>
<evidence type="ECO:0000256" key="1">
    <source>
        <dbReference type="ARBA" id="ARBA00004651"/>
    </source>
</evidence>
<feature type="transmembrane region" description="Helical" evidence="6">
    <location>
        <begin position="111"/>
        <end position="133"/>
    </location>
</feature>
<organism evidence="7 8">
    <name type="scientific">Limosilactobacillus balticus</name>
    <dbReference type="NCBI Taxonomy" id="2759747"/>
    <lineage>
        <taxon>Bacteria</taxon>
        <taxon>Bacillati</taxon>
        <taxon>Bacillota</taxon>
        <taxon>Bacilli</taxon>
        <taxon>Lactobacillales</taxon>
        <taxon>Lactobacillaceae</taxon>
        <taxon>Limosilactobacillus</taxon>
    </lineage>
</organism>
<feature type="transmembrane region" description="Helical" evidence="6">
    <location>
        <begin position="145"/>
        <end position="162"/>
    </location>
</feature>
<evidence type="ECO:0000256" key="5">
    <source>
        <dbReference type="ARBA" id="ARBA00023136"/>
    </source>
</evidence>
<keyword evidence="3 6" id="KW-0812">Transmembrane</keyword>
<evidence type="ECO:0000313" key="8">
    <source>
        <dbReference type="Proteomes" id="UP001200032"/>
    </source>
</evidence>